<feature type="transmembrane region" description="Helical" evidence="6">
    <location>
        <begin position="105"/>
        <end position="129"/>
    </location>
</feature>
<dbReference type="EMBL" id="JAWDGP010006298">
    <property type="protein sequence ID" value="KAK3743735.1"/>
    <property type="molecule type" value="Genomic_DNA"/>
</dbReference>
<name>A0AAE0YFI8_9GAST</name>
<accession>A0AAE0YFI8</accession>
<organism evidence="7 8">
    <name type="scientific">Elysia crispata</name>
    <name type="common">lettuce slug</name>
    <dbReference type="NCBI Taxonomy" id="231223"/>
    <lineage>
        <taxon>Eukaryota</taxon>
        <taxon>Metazoa</taxon>
        <taxon>Spiralia</taxon>
        <taxon>Lophotrochozoa</taxon>
        <taxon>Mollusca</taxon>
        <taxon>Gastropoda</taxon>
        <taxon>Heterobranchia</taxon>
        <taxon>Euthyneura</taxon>
        <taxon>Panpulmonata</taxon>
        <taxon>Sacoglossa</taxon>
        <taxon>Placobranchoidea</taxon>
        <taxon>Plakobranchidae</taxon>
        <taxon>Elysia</taxon>
    </lineage>
</organism>
<keyword evidence="5 6" id="KW-0472">Membrane</keyword>
<evidence type="ECO:0000256" key="4">
    <source>
        <dbReference type="ARBA" id="ARBA00022989"/>
    </source>
</evidence>
<dbReference type="Gene3D" id="1.10.1450.10">
    <property type="entry name" value="Tetraspanin"/>
    <property type="match status" value="1"/>
</dbReference>
<feature type="transmembrane region" description="Helical" evidence="6">
    <location>
        <begin position="243"/>
        <end position="268"/>
    </location>
</feature>
<sequence length="277" mass="29922">MGLISIVGKIVLVVLNILILLLSLTMIAIGVIIIAGKDVYSSLLDKFEDNLQQSLASQGLDVDTSNLSLTDLILPVAYALIVLGIVMGALALLGCIGGCYTLKIILIVYVIATGAIFLVQVIIVAIIYADKSAFDNAVKPYLRDTLDDFSGIEGTEAKTLAWNALMNYEGCCGVDGYQDFSGLTNWPPTTIKGSSVNLKTPVICCRSKSTDFSCAEVGTATTANNYMEVGCYDKLYDLVMDHALVVTVIILILAFQFVMIFFAIWILCTMDNKIDII</sequence>
<feature type="transmembrane region" description="Helical" evidence="6">
    <location>
        <begin position="72"/>
        <end position="93"/>
    </location>
</feature>
<dbReference type="SUPFAM" id="SSF48652">
    <property type="entry name" value="Tetraspanin"/>
    <property type="match status" value="1"/>
</dbReference>
<comment type="subcellular location">
    <subcellularLocation>
        <location evidence="1 6">Membrane</location>
        <topology evidence="1 6">Multi-pass membrane protein</topology>
    </subcellularLocation>
</comment>
<evidence type="ECO:0000256" key="3">
    <source>
        <dbReference type="ARBA" id="ARBA00022692"/>
    </source>
</evidence>
<dbReference type="InterPro" id="IPR018499">
    <property type="entry name" value="Tetraspanin/Peripherin"/>
</dbReference>
<keyword evidence="8" id="KW-1185">Reference proteome</keyword>
<proteinExistence type="inferred from homology"/>
<evidence type="ECO:0000313" key="7">
    <source>
        <dbReference type="EMBL" id="KAK3743735.1"/>
    </source>
</evidence>
<comment type="caution">
    <text evidence="7">The sequence shown here is derived from an EMBL/GenBank/DDBJ whole genome shotgun (WGS) entry which is preliminary data.</text>
</comment>
<feature type="transmembrane region" description="Helical" evidence="6">
    <location>
        <begin position="12"/>
        <end position="35"/>
    </location>
</feature>
<dbReference type="AlphaFoldDB" id="A0AAE0YFI8"/>
<dbReference type="PIRSF" id="PIRSF002419">
    <property type="entry name" value="Tetraspanin"/>
    <property type="match status" value="1"/>
</dbReference>
<comment type="similarity">
    <text evidence="2 6">Belongs to the tetraspanin (TM4SF) family.</text>
</comment>
<evidence type="ECO:0000256" key="2">
    <source>
        <dbReference type="ARBA" id="ARBA00006840"/>
    </source>
</evidence>
<dbReference type="InterPro" id="IPR008952">
    <property type="entry name" value="Tetraspanin_EC2_sf"/>
</dbReference>
<dbReference type="Proteomes" id="UP001283361">
    <property type="component" value="Unassembled WGS sequence"/>
</dbReference>
<evidence type="ECO:0000256" key="5">
    <source>
        <dbReference type="ARBA" id="ARBA00023136"/>
    </source>
</evidence>
<keyword evidence="4 6" id="KW-1133">Transmembrane helix</keyword>
<dbReference type="GO" id="GO:0005886">
    <property type="term" value="C:plasma membrane"/>
    <property type="evidence" value="ECO:0007669"/>
    <property type="project" value="TreeGrafter"/>
</dbReference>
<dbReference type="PANTHER" id="PTHR19282:SF551">
    <property type="entry name" value="RE08073P-RELATED"/>
    <property type="match status" value="1"/>
</dbReference>
<evidence type="ECO:0000256" key="6">
    <source>
        <dbReference type="RuleBase" id="RU361218"/>
    </source>
</evidence>
<dbReference type="Pfam" id="PF00335">
    <property type="entry name" value="Tetraspanin"/>
    <property type="match status" value="1"/>
</dbReference>
<protein>
    <recommendedName>
        <fullName evidence="6">Tetraspanin</fullName>
    </recommendedName>
</protein>
<gene>
    <name evidence="7" type="ORF">RRG08_043467</name>
</gene>
<dbReference type="InterPro" id="IPR000301">
    <property type="entry name" value="Tetraspanin_animals"/>
</dbReference>
<dbReference type="PANTHER" id="PTHR19282">
    <property type="entry name" value="TETRASPANIN"/>
    <property type="match status" value="1"/>
</dbReference>
<evidence type="ECO:0000256" key="1">
    <source>
        <dbReference type="ARBA" id="ARBA00004141"/>
    </source>
</evidence>
<keyword evidence="3 6" id="KW-0812">Transmembrane</keyword>
<reference evidence="7" key="1">
    <citation type="journal article" date="2023" name="G3 (Bethesda)">
        <title>A reference genome for the long-term kleptoplast-retaining sea slug Elysia crispata morphotype clarki.</title>
        <authorList>
            <person name="Eastman K.E."/>
            <person name="Pendleton A.L."/>
            <person name="Shaikh M.A."/>
            <person name="Suttiyut T."/>
            <person name="Ogas R."/>
            <person name="Tomko P."/>
            <person name="Gavelis G."/>
            <person name="Widhalm J.R."/>
            <person name="Wisecaver J.H."/>
        </authorList>
    </citation>
    <scope>NUCLEOTIDE SEQUENCE</scope>
    <source>
        <strain evidence="7">ECLA1</strain>
    </source>
</reference>
<evidence type="ECO:0000313" key="8">
    <source>
        <dbReference type="Proteomes" id="UP001283361"/>
    </source>
</evidence>